<dbReference type="GO" id="GO:0071111">
    <property type="term" value="F:cyclic-guanylate-specific phosphodiesterase activity"/>
    <property type="evidence" value="ECO:0007669"/>
    <property type="project" value="InterPro"/>
</dbReference>
<proteinExistence type="predicted"/>
<dbReference type="CDD" id="cd01948">
    <property type="entry name" value="EAL"/>
    <property type="match status" value="1"/>
</dbReference>
<evidence type="ECO:0000256" key="1">
    <source>
        <dbReference type="SAM" id="Phobius"/>
    </source>
</evidence>
<feature type="domain" description="EAL" evidence="2">
    <location>
        <begin position="381"/>
        <end position="632"/>
    </location>
</feature>
<name>A0A7W8G6J8_9SPIR</name>
<gene>
    <name evidence="3" type="ORF">HNP76_000095</name>
</gene>
<feature type="transmembrane region" description="Helical" evidence="1">
    <location>
        <begin position="68"/>
        <end position="89"/>
    </location>
</feature>
<evidence type="ECO:0000259" key="2">
    <source>
        <dbReference type="PROSITE" id="PS50883"/>
    </source>
</evidence>
<dbReference type="EMBL" id="JACHFQ010000001">
    <property type="protein sequence ID" value="MBB5224755.1"/>
    <property type="molecule type" value="Genomic_DNA"/>
</dbReference>
<feature type="transmembrane region" description="Helical" evidence="1">
    <location>
        <begin position="144"/>
        <end position="163"/>
    </location>
</feature>
<feature type="transmembrane region" description="Helical" evidence="1">
    <location>
        <begin position="101"/>
        <end position="124"/>
    </location>
</feature>
<organism evidence="3 4">
    <name type="scientific">Treponema ruminis</name>
    <dbReference type="NCBI Taxonomy" id="744515"/>
    <lineage>
        <taxon>Bacteria</taxon>
        <taxon>Pseudomonadati</taxon>
        <taxon>Spirochaetota</taxon>
        <taxon>Spirochaetia</taxon>
        <taxon>Spirochaetales</taxon>
        <taxon>Treponemataceae</taxon>
        <taxon>Treponema</taxon>
    </lineage>
</organism>
<accession>A0A7W8G6J8</accession>
<evidence type="ECO:0000313" key="4">
    <source>
        <dbReference type="Proteomes" id="UP000518887"/>
    </source>
</evidence>
<dbReference type="InterPro" id="IPR001633">
    <property type="entry name" value="EAL_dom"/>
</dbReference>
<feature type="transmembrane region" description="Helical" evidence="1">
    <location>
        <begin position="194"/>
        <end position="213"/>
    </location>
</feature>
<dbReference type="SUPFAM" id="SSF141868">
    <property type="entry name" value="EAL domain-like"/>
    <property type="match status" value="1"/>
</dbReference>
<evidence type="ECO:0000313" key="3">
    <source>
        <dbReference type="EMBL" id="MBB5224755.1"/>
    </source>
</evidence>
<sequence length="632" mass="73852">MWDYSFVLPDFIILYIFLVYFFAHPRLPIKLNHSFLRVIIVDFCAIFFDTFSTLALENSVHFSPFILRVLNSFYFIFFIFRIFSFFIFTEDACGVRRRRKSLIRILSFAVFLLFEAIAVSNLFYDVIFSISPEGIYSRAPYYDSIYVCAAFFIIFSFICIALYRKKLNPFANFALFAVNFTMLVGYVLRILLPTYLIMNLFTLIAIIIIFISFENPVLYLAGKANAFNKKAFYSLFLEFDEKDSPLVLGFVINNYNELREVYSGKQMDRGISLICQYFARTYPNLVRFYLHDGRFVFVGRDNTQTEKLKKEISERFKKSWSAGKDVEIFLEPKFVQIAPDVSFRTAEKIAKSIFVGLKEAEKLDNLSIMINRETLITIEENILIKRHVEKAVESNRVEMFLQPLMSSRNYRLIGAEALARIRDEEGNLIPPVKFIPIAEKNGRISVLGEQMFEQACKFIHDHDIDKMGLDWINVNLSPIQFLRPDLNERFTSILEKYGVPAEKIHLEITEETMIDYTLLKKQIQEMQNSGFQFVLDDYGSGYSNVSRIKKCPFINIKLDMELVRDYFKERDTFLPHMVQAFKQMKFTVTAEGVETLEMVEAMKKIGCDYLQGFYFSQPLPAEEFAKTYGNNM</sequence>
<keyword evidence="1" id="KW-0472">Membrane</keyword>
<dbReference type="PROSITE" id="PS50883">
    <property type="entry name" value="EAL"/>
    <property type="match status" value="1"/>
</dbReference>
<dbReference type="RefSeq" id="WP_184656363.1">
    <property type="nucleotide sequence ID" value="NZ_JACHFQ010000001.1"/>
</dbReference>
<keyword evidence="1" id="KW-1133">Transmembrane helix</keyword>
<dbReference type="SMART" id="SM00052">
    <property type="entry name" value="EAL"/>
    <property type="match status" value="1"/>
</dbReference>
<dbReference type="Pfam" id="PF00563">
    <property type="entry name" value="EAL"/>
    <property type="match status" value="1"/>
</dbReference>
<dbReference type="PANTHER" id="PTHR33121">
    <property type="entry name" value="CYCLIC DI-GMP PHOSPHODIESTERASE PDEF"/>
    <property type="match status" value="1"/>
</dbReference>
<dbReference type="AlphaFoldDB" id="A0A7W8G6J8"/>
<keyword evidence="4" id="KW-1185">Reference proteome</keyword>
<reference evidence="3 4" key="1">
    <citation type="submission" date="2020-08" db="EMBL/GenBank/DDBJ databases">
        <title>Genomic Encyclopedia of Type Strains, Phase IV (KMG-IV): sequencing the most valuable type-strain genomes for metagenomic binning, comparative biology and taxonomic classification.</title>
        <authorList>
            <person name="Goeker M."/>
        </authorList>
    </citation>
    <scope>NUCLEOTIDE SEQUENCE [LARGE SCALE GENOMIC DNA]</scope>
    <source>
        <strain evidence="3 4">DSM 103462</strain>
    </source>
</reference>
<dbReference type="PANTHER" id="PTHR33121:SF70">
    <property type="entry name" value="SIGNALING PROTEIN YKOW"/>
    <property type="match status" value="1"/>
</dbReference>
<feature type="transmembrane region" description="Helical" evidence="1">
    <location>
        <begin position="35"/>
        <end position="56"/>
    </location>
</feature>
<keyword evidence="1" id="KW-0812">Transmembrane</keyword>
<dbReference type="InterPro" id="IPR035919">
    <property type="entry name" value="EAL_sf"/>
</dbReference>
<protein>
    <submittedName>
        <fullName evidence="3">EAL domain-containing protein (Putative c-di-GMP-specific phosphodiesterase class I)</fullName>
    </submittedName>
</protein>
<dbReference type="InterPro" id="IPR050706">
    <property type="entry name" value="Cyclic-di-GMP_PDE-like"/>
</dbReference>
<feature type="transmembrane region" description="Helical" evidence="1">
    <location>
        <begin position="6"/>
        <end position="23"/>
    </location>
</feature>
<dbReference type="Proteomes" id="UP000518887">
    <property type="component" value="Unassembled WGS sequence"/>
</dbReference>
<dbReference type="Gene3D" id="3.20.20.450">
    <property type="entry name" value="EAL domain"/>
    <property type="match status" value="1"/>
</dbReference>
<comment type="caution">
    <text evidence="3">The sequence shown here is derived from an EMBL/GenBank/DDBJ whole genome shotgun (WGS) entry which is preliminary data.</text>
</comment>
<feature type="transmembrane region" description="Helical" evidence="1">
    <location>
        <begin position="170"/>
        <end position="188"/>
    </location>
</feature>